<dbReference type="Pfam" id="PF00183">
    <property type="entry name" value="HSP90"/>
    <property type="match status" value="1"/>
</dbReference>
<dbReference type="Proteomes" id="UP000469523">
    <property type="component" value="Unassembled WGS sequence"/>
</dbReference>
<feature type="binding site" evidence="5">
    <location>
        <position position="161"/>
    </location>
    <ligand>
        <name>ATP</name>
        <dbReference type="ChEBI" id="CHEBI:30616"/>
    </ligand>
</feature>
<evidence type="ECO:0000256" key="1">
    <source>
        <dbReference type="ARBA" id="ARBA00008239"/>
    </source>
</evidence>
<dbReference type="NCBIfam" id="NF010683">
    <property type="entry name" value="PRK14083.1"/>
    <property type="match status" value="1"/>
</dbReference>
<gene>
    <name evidence="6" type="ORF">FYJ83_07190</name>
</gene>
<accession>A0A6N7XZN8</accession>
<feature type="binding site" evidence="5">
    <location>
        <position position="32"/>
    </location>
    <ligand>
        <name>ATP</name>
        <dbReference type="ChEBI" id="CHEBI:30616"/>
    </ligand>
</feature>
<evidence type="ECO:0000256" key="2">
    <source>
        <dbReference type="ARBA" id="ARBA00022741"/>
    </source>
</evidence>
<sequence>MQDIFRFKVNLGGMIDILGNHLYSSQDVFIRELLQNSVDAINARRLIEKNWTEGKVCISLVQSEDTNTIVFEDNGAGLTEAEIHKFLSIIGESSKKDILEGIVDANYIGHFGIGLLSCFMVSDEIDVITRSIKDNISYHWKGKPDGTYTLNKLETSIAVGTSIYLKCKKGNEKYFTKDKLISLLKYYGLLLPVPIYLNVDGKDIKLNIEISPWDDMTLSPQEILEFGEDIFSEEFLDYIPIHSKTGGINGFAYIIPRKVVSSENRTHRIYLKNMLLTEKGQDLLPNWAFFVKCTLNANELTPTASRESFCEDETLDKTREELGECIINYLSRLSKIAPKKLSYIIDIHSLAIKSLAVEEDKVYKAFIDYLTFPTSQGNKTGYELRTSSEKIIYTYSVDEFRQMSSIFAAQNKLLVNAGYIYDKELLEKLPILFNDVSVELIIGMDLYEIMEDITFEEQERSYMLLKIANITLNEFKCEVDIKKFSPQELPVLYTINEDAMTYRNILKDKEDIDNSFVSILDGFAKEMENNSYAKLYFNINNPLVNKLISLEDKLALSNCIKLIYVQALLIGHFPLRNNEMKTLNNGIESLIEWGLSK</sequence>
<comment type="similarity">
    <text evidence="1">Belongs to the heat shock protein 90 family.</text>
</comment>
<proteinExistence type="inferred from homology"/>
<dbReference type="Gene3D" id="3.30.230.80">
    <property type="match status" value="1"/>
</dbReference>
<dbReference type="Pfam" id="PF13589">
    <property type="entry name" value="HATPase_c_3"/>
    <property type="match status" value="1"/>
</dbReference>
<dbReference type="EMBL" id="VUNQ01000012">
    <property type="protein sequence ID" value="MSU01250.1"/>
    <property type="molecule type" value="Genomic_DNA"/>
</dbReference>
<dbReference type="InterPro" id="IPR020575">
    <property type="entry name" value="Hsp90_N"/>
</dbReference>
<evidence type="ECO:0000256" key="4">
    <source>
        <dbReference type="ARBA" id="ARBA00023186"/>
    </source>
</evidence>
<feature type="binding site" evidence="5">
    <location>
        <position position="73"/>
    </location>
    <ligand>
        <name>ATP</name>
        <dbReference type="ChEBI" id="CHEBI:30616"/>
    </ligand>
</feature>
<dbReference type="Gene3D" id="3.30.565.10">
    <property type="entry name" value="Histidine kinase-like ATPase, C-terminal domain"/>
    <property type="match status" value="1"/>
</dbReference>
<dbReference type="RefSeq" id="WP_154439663.1">
    <property type="nucleotide sequence ID" value="NZ_JAHLPJ010000001.1"/>
</dbReference>
<keyword evidence="7" id="KW-1185">Reference proteome</keyword>
<comment type="caution">
    <text evidence="6">The sequence shown here is derived from an EMBL/GenBank/DDBJ whole genome shotgun (WGS) entry which is preliminary data.</text>
</comment>
<evidence type="ECO:0000313" key="7">
    <source>
        <dbReference type="Proteomes" id="UP000469523"/>
    </source>
</evidence>
<feature type="binding site" evidence="5">
    <location>
        <position position="36"/>
    </location>
    <ligand>
        <name>ATP</name>
        <dbReference type="ChEBI" id="CHEBI:30616"/>
    </ligand>
</feature>
<keyword evidence="2 5" id="KW-0547">Nucleotide-binding</keyword>
<organism evidence="6 7">
    <name type="scientific">Tissierella pigra</name>
    <dbReference type="NCBI Taxonomy" id="2607614"/>
    <lineage>
        <taxon>Bacteria</taxon>
        <taxon>Bacillati</taxon>
        <taxon>Bacillota</taxon>
        <taxon>Tissierellia</taxon>
        <taxon>Tissierellales</taxon>
        <taxon>Tissierellaceae</taxon>
        <taxon>Tissierella</taxon>
    </lineage>
</organism>
<dbReference type="GO" id="GO:0016887">
    <property type="term" value="F:ATP hydrolysis activity"/>
    <property type="evidence" value="ECO:0007669"/>
    <property type="project" value="InterPro"/>
</dbReference>
<evidence type="ECO:0000256" key="3">
    <source>
        <dbReference type="ARBA" id="ARBA00022840"/>
    </source>
</evidence>
<name>A0A6N7XZN8_9FIRM</name>
<dbReference type="GO" id="GO:0051082">
    <property type="term" value="F:unfolded protein binding"/>
    <property type="evidence" value="ECO:0007669"/>
    <property type="project" value="InterPro"/>
</dbReference>
<keyword evidence="3 5" id="KW-0067">ATP-binding</keyword>
<evidence type="ECO:0000313" key="6">
    <source>
        <dbReference type="EMBL" id="MSU01250.1"/>
    </source>
</evidence>
<dbReference type="SUPFAM" id="SSF55874">
    <property type="entry name" value="ATPase domain of HSP90 chaperone/DNA topoisomerase II/histidine kinase"/>
    <property type="match status" value="1"/>
</dbReference>
<dbReference type="AlphaFoldDB" id="A0A6N7XZN8"/>
<evidence type="ECO:0000256" key="5">
    <source>
        <dbReference type="PIRSR" id="PIRSR002583-1"/>
    </source>
</evidence>
<reference evidence="6 7" key="1">
    <citation type="submission" date="2019-09" db="EMBL/GenBank/DDBJ databases">
        <title>In-depth cultivation of the pig gut microbiome towards novel bacterial diversity and tailored functional studies.</title>
        <authorList>
            <person name="Wylensek D."/>
            <person name="Hitch T.C.A."/>
            <person name="Clavel T."/>
        </authorList>
    </citation>
    <scope>NUCLEOTIDE SEQUENCE [LARGE SCALE GENOMIC DNA]</scope>
    <source>
        <strain evidence="6 7">WCA3-693-APC-4?</strain>
    </source>
</reference>
<dbReference type="PRINTS" id="PR00775">
    <property type="entry name" value="HEATSHOCK90"/>
</dbReference>
<dbReference type="InterPro" id="IPR020568">
    <property type="entry name" value="Ribosomal_Su5_D2-typ_SF"/>
</dbReference>
<dbReference type="GO" id="GO:0140662">
    <property type="term" value="F:ATP-dependent protein folding chaperone"/>
    <property type="evidence" value="ECO:0007669"/>
    <property type="project" value="InterPro"/>
</dbReference>
<dbReference type="GO" id="GO:0005524">
    <property type="term" value="F:ATP binding"/>
    <property type="evidence" value="ECO:0007669"/>
    <property type="project" value="UniProtKB-KW"/>
</dbReference>
<dbReference type="InterPro" id="IPR036890">
    <property type="entry name" value="HATPase_C_sf"/>
</dbReference>
<dbReference type="SUPFAM" id="SSF54211">
    <property type="entry name" value="Ribosomal protein S5 domain 2-like"/>
    <property type="match status" value="1"/>
</dbReference>
<dbReference type="PIRSF" id="PIRSF002583">
    <property type="entry name" value="Hsp90"/>
    <property type="match status" value="1"/>
</dbReference>
<keyword evidence="4" id="KW-0143">Chaperone</keyword>
<dbReference type="InterPro" id="IPR001404">
    <property type="entry name" value="Hsp90_fam"/>
</dbReference>
<dbReference type="PANTHER" id="PTHR11528">
    <property type="entry name" value="HEAT SHOCK PROTEIN 90 FAMILY MEMBER"/>
    <property type="match status" value="1"/>
</dbReference>
<protein>
    <submittedName>
        <fullName evidence="6">HSP90 family protein</fullName>
    </submittedName>
</protein>